<sequence>MAANAAKKQRPEEEVEEEMHLAFRGAANALSQVYTHAAAHQKASFLAGERRAMNEIDHRTEEPLASPQHPPQPAYNFPAANVHCNPFSFGNIAAALDSRMDETDQTRNAGISNALPCPLQQNFQSNHLSQSSGYCPMNSLPNGNGPRNNHSLQNQDSMHYNPSAATVDMPYGAH</sequence>
<dbReference type="EMBL" id="LWDX02009130">
    <property type="protein sequence ID" value="OEL36448.1"/>
    <property type="molecule type" value="Genomic_DNA"/>
</dbReference>
<dbReference type="PANTHER" id="PTHR33675">
    <property type="entry name" value="NUCLEAR RECEPTOR FAMILY 2 GROUP C PROTEIN"/>
    <property type="match status" value="1"/>
</dbReference>
<feature type="compositionally biased region" description="Polar residues" evidence="1">
    <location>
        <begin position="128"/>
        <end position="164"/>
    </location>
</feature>
<comment type="caution">
    <text evidence="2">The sequence shown here is derived from an EMBL/GenBank/DDBJ whole genome shotgun (WGS) entry which is preliminary data.</text>
</comment>
<keyword evidence="3" id="KW-1185">Reference proteome</keyword>
<evidence type="ECO:0000313" key="3">
    <source>
        <dbReference type="Proteomes" id="UP000095767"/>
    </source>
</evidence>
<gene>
    <name evidence="2" type="ORF">BAE44_0002533</name>
</gene>
<dbReference type="Proteomes" id="UP000095767">
    <property type="component" value="Unassembled WGS sequence"/>
</dbReference>
<evidence type="ECO:0000256" key="1">
    <source>
        <dbReference type="SAM" id="MobiDB-lite"/>
    </source>
</evidence>
<proteinExistence type="predicted"/>
<name>A0A1E5WGG4_9POAL</name>
<feature type="region of interest" description="Disordered" evidence="1">
    <location>
        <begin position="128"/>
        <end position="174"/>
    </location>
</feature>
<reference evidence="2 3" key="1">
    <citation type="submission" date="2016-09" db="EMBL/GenBank/DDBJ databases">
        <title>The draft genome of Dichanthelium oligosanthes: A C3 panicoid grass species.</title>
        <authorList>
            <person name="Studer A.J."/>
            <person name="Schnable J.C."/>
            <person name="Brutnell T.P."/>
        </authorList>
    </citation>
    <scope>NUCLEOTIDE SEQUENCE [LARGE SCALE GENOMIC DNA]</scope>
    <source>
        <strain evidence="3">cv. Kellogg 1175</strain>
        <tissue evidence="2">Leaf</tissue>
    </source>
</reference>
<dbReference type="AlphaFoldDB" id="A0A1E5WGG4"/>
<evidence type="ECO:0000313" key="2">
    <source>
        <dbReference type="EMBL" id="OEL36448.1"/>
    </source>
</evidence>
<protein>
    <submittedName>
        <fullName evidence="2">Uncharacterized protein</fullName>
    </submittedName>
</protein>
<dbReference type="STRING" id="888268.A0A1E5WGG4"/>
<dbReference type="OrthoDB" id="638252at2759"/>
<dbReference type="PANTHER" id="PTHR33675:SF6">
    <property type="entry name" value="OS01G0182500 PROTEIN"/>
    <property type="match status" value="1"/>
</dbReference>
<organism evidence="2 3">
    <name type="scientific">Dichanthelium oligosanthes</name>
    <dbReference type="NCBI Taxonomy" id="888268"/>
    <lineage>
        <taxon>Eukaryota</taxon>
        <taxon>Viridiplantae</taxon>
        <taxon>Streptophyta</taxon>
        <taxon>Embryophyta</taxon>
        <taxon>Tracheophyta</taxon>
        <taxon>Spermatophyta</taxon>
        <taxon>Magnoliopsida</taxon>
        <taxon>Liliopsida</taxon>
        <taxon>Poales</taxon>
        <taxon>Poaceae</taxon>
        <taxon>PACMAD clade</taxon>
        <taxon>Panicoideae</taxon>
        <taxon>Panicodae</taxon>
        <taxon>Paniceae</taxon>
        <taxon>Dichantheliinae</taxon>
        <taxon>Dichanthelium</taxon>
    </lineage>
</organism>
<accession>A0A1E5WGG4</accession>